<dbReference type="InterPro" id="IPR043502">
    <property type="entry name" value="DNA/RNA_pol_sf"/>
</dbReference>
<dbReference type="InterPro" id="IPR000477">
    <property type="entry name" value="RT_dom"/>
</dbReference>
<dbReference type="PANTHER" id="PTHR19446">
    <property type="entry name" value="REVERSE TRANSCRIPTASES"/>
    <property type="match status" value="1"/>
</dbReference>
<reference evidence="2 3" key="1">
    <citation type="submission" date="2013-05" db="EMBL/GenBank/DDBJ databases">
        <title>Draft genome of the parasitic nematode Anyclostoma ceylanicum.</title>
        <authorList>
            <person name="Mitreva M."/>
        </authorList>
    </citation>
    <scope>NUCLEOTIDE SEQUENCE [LARGE SCALE GENOMIC DNA]</scope>
</reference>
<feature type="non-terminal residue" evidence="2">
    <location>
        <position position="1"/>
    </location>
</feature>
<dbReference type="AlphaFoldDB" id="A0A0D6L3D8"/>
<dbReference type="EMBL" id="KE129818">
    <property type="protein sequence ID" value="EPB65240.1"/>
    <property type="molecule type" value="Genomic_DNA"/>
</dbReference>
<accession>A0A0D6L3D8</accession>
<dbReference type="SUPFAM" id="SSF56672">
    <property type="entry name" value="DNA/RNA polymerases"/>
    <property type="match status" value="1"/>
</dbReference>
<sequence length="328" mass="37811">IVVDNIDEEHERLIQNLRDSAKKAEGSRTTKKRLSHETLELLRQRGAARATGNYKLAYELARRCREATKGDLKERQAAVLAEAAEAGRSIRNTCRDFTKRKTKMTALRRPGRTTSLSRRAVEKVIYDFYSELFENHVHLPPCYLREDGYVIPSVLPSEDRHAIKLVKYRTAPAPDRIRPEHLKNLPTALVNTLARLFTRYLSECEVPSQWKTSGTVLLYKKGDPQDIGNYRPICLLSVVYKLFTRVILNRIERTLDGQPCEQARIRKGFSTVDHIHSVTRLIEVSRKYKMPLCLTFIDLKKAFYAIKREAVLEVLGNQGVPTQYIRIF</sequence>
<evidence type="ECO:0000313" key="2">
    <source>
        <dbReference type="EMBL" id="EPB65240.1"/>
    </source>
</evidence>
<organism evidence="2 3">
    <name type="scientific">Ancylostoma ceylanicum</name>
    <dbReference type="NCBI Taxonomy" id="53326"/>
    <lineage>
        <taxon>Eukaryota</taxon>
        <taxon>Metazoa</taxon>
        <taxon>Ecdysozoa</taxon>
        <taxon>Nematoda</taxon>
        <taxon>Chromadorea</taxon>
        <taxon>Rhabditida</taxon>
        <taxon>Rhabditina</taxon>
        <taxon>Rhabditomorpha</taxon>
        <taxon>Strongyloidea</taxon>
        <taxon>Ancylostomatidae</taxon>
        <taxon>Ancylostomatinae</taxon>
        <taxon>Ancylostoma</taxon>
    </lineage>
</organism>
<keyword evidence="3" id="KW-1185">Reference proteome</keyword>
<dbReference type="Proteomes" id="UP000054495">
    <property type="component" value="Unassembled WGS sequence"/>
</dbReference>
<dbReference type="Pfam" id="PF00078">
    <property type="entry name" value="RVT_1"/>
    <property type="match status" value="1"/>
</dbReference>
<name>A0A0D6L3D8_9BILA</name>
<evidence type="ECO:0000313" key="3">
    <source>
        <dbReference type="Proteomes" id="UP000054495"/>
    </source>
</evidence>
<proteinExistence type="predicted"/>
<feature type="domain" description="Reverse transcriptase" evidence="1">
    <location>
        <begin position="221"/>
        <end position="326"/>
    </location>
</feature>
<protein>
    <recommendedName>
        <fullName evidence="1">Reverse transcriptase domain-containing protein</fullName>
    </recommendedName>
</protein>
<evidence type="ECO:0000259" key="1">
    <source>
        <dbReference type="Pfam" id="PF00078"/>
    </source>
</evidence>
<gene>
    <name evidence="2" type="ORF">ANCCEY_15697</name>
</gene>
<feature type="non-terminal residue" evidence="2">
    <location>
        <position position="328"/>
    </location>
</feature>
<dbReference type="CDD" id="cd01650">
    <property type="entry name" value="RT_nLTR_like"/>
    <property type="match status" value="1"/>
</dbReference>